<name>A0A192A6E8_9RALS</name>
<dbReference type="InterPro" id="IPR029058">
    <property type="entry name" value="AB_hydrolase_fold"/>
</dbReference>
<dbReference type="SMART" id="SM00421">
    <property type="entry name" value="HTH_LUXR"/>
    <property type="match status" value="1"/>
</dbReference>
<dbReference type="Pfam" id="PF00561">
    <property type="entry name" value="Abhydrolase_1"/>
    <property type="match status" value="1"/>
</dbReference>
<dbReference type="PANTHER" id="PTHR45763">
    <property type="entry name" value="HYDROLASE, ALPHA/BETA FOLD FAMILY PROTEIN, EXPRESSED-RELATED"/>
    <property type="match status" value="1"/>
</dbReference>
<dbReference type="SUPFAM" id="SSF53474">
    <property type="entry name" value="alpha/beta-Hydrolases"/>
    <property type="match status" value="1"/>
</dbReference>
<proteinExistence type="predicted"/>
<protein>
    <recommendedName>
        <fullName evidence="1">HTH luxR-type domain-containing protein</fullName>
    </recommendedName>
</protein>
<dbReference type="OrthoDB" id="5497412at2"/>
<dbReference type="STRING" id="190721.ACS15_5588"/>
<dbReference type="GO" id="GO:0006355">
    <property type="term" value="P:regulation of DNA-templated transcription"/>
    <property type="evidence" value="ECO:0007669"/>
    <property type="project" value="InterPro"/>
</dbReference>
<keyword evidence="3" id="KW-1185">Reference proteome</keyword>
<evidence type="ECO:0000259" key="1">
    <source>
        <dbReference type="SMART" id="SM00421"/>
    </source>
</evidence>
<sequence>MRETVDIPAEALSRLIGLIYGAASDDDLWPSLLQAMADFLMQSGAQDARPVSTAETDAIVASWFGDTSSPLPSTASAAEQQVFQLLAPHFVRAWDMRQTQADAETHRRISDSVLDRLPVGVALVEDTGAVVSMNRALRLILDNNDGLVLVAGRMESRPRKLLEDALREVAAVASVASVASTAAHAGTRTAFRLEQAAGPLSVLVSKLQPTNESTPLAMLWVASADVPLVPEGGLRELFGLTAAEARLAQRLVRGLTLEESAQDLGTTTNTAKTQLKAIFAKVGVRRQPELVQAIWSTPLWLDQGGGQPNRLSLGKHATLAPTPRTSAGDGRMVLPDGRALAWSDSGDPDGLPVIQMHGLSCSRHLRHPDDALLREASIRLIIPERPGTGDSDPMPGRKVADWPADVQALADHLKLDRFAVLGYSAGMPYAFATAQAMPERVSAVFIVAATPPVERVDDIKAYSAHFRMALMVARYMPNLLPPLLHVVVRSIRKDVYRYIESILKSMPDVDQQVFRQAAFRENYAQELLAGVKHGGQHFVVETLLNVHGWQVDGHRFAMPVEFFHGALDWHVSVNAARRLVQRIPGAQLHEVEDGGHFLIYSHWRNILRAMQARLSCIA</sequence>
<dbReference type="PANTHER" id="PTHR45763:SF46">
    <property type="entry name" value="AB HYDROLASE-1 DOMAIN-CONTAINING PROTEIN"/>
    <property type="match status" value="1"/>
</dbReference>
<dbReference type="Proteomes" id="UP000078572">
    <property type="component" value="Chromosome 2"/>
</dbReference>
<accession>A0A192A6E8</accession>
<dbReference type="InterPro" id="IPR016032">
    <property type="entry name" value="Sig_transdc_resp-reg_C-effctor"/>
</dbReference>
<evidence type="ECO:0000313" key="2">
    <source>
        <dbReference type="EMBL" id="ANJ75862.1"/>
    </source>
</evidence>
<dbReference type="InterPro" id="IPR036388">
    <property type="entry name" value="WH-like_DNA-bd_sf"/>
</dbReference>
<dbReference type="Gene3D" id="3.40.50.1820">
    <property type="entry name" value="alpha/beta hydrolase"/>
    <property type="match status" value="1"/>
</dbReference>
<feature type="domain" description="HTH luxR-type" evidence="1">
    <location>
        <begin position="237"/>
        <end position="294"/>
    </location>
</feature>
<evidence type="ECO:0000313" key="3">
    <source>
        <dbReference type="Proteomes" id="UP000078572"/>
    </source>
</evidence>
<dbReference type="GO" id="GO:0003677">
    <property type="term" value="F:DNA binding"/>
    <property type="evidence" value="ECO:0007669"/>
    <property type="project" value="InterPro"/>
</dbReference>
<dbReference type="EMBL" id="CP016023">
    <property type="protein sequence ID" value="ANJ75862.1"/>
    <property type="molecule type" value="Genomic_DNA"/>
</dbReference>
<organism evidence="2 3">
    <name type="scientific">Ralstonia insidiosa</name>
    <dbReference type="NCBI Taxonomy" id="190721"/>
    <lineage>
        <taxon>Bacteria</taxon>
        <taxon>Pseudomonadati</taxon>
        <taxon>Pseudomonadota</taxon>
        <taxon>Betaproteobacteria</taxon>
        <taxon>Burkholderiales</taxon>
        <taxon>Burkholderiaceae</taxon>
        <taxon>Ralstonia</taxon>
    </lineage>
</organism>
<dbReference type="Gene3D" id="1.10.10.10">
    <property type="entry name" value="Winged helix-like DNA-binding domain superfamily/Winged helix DNA-binding domain"/>
    <property type="match status" value="1"/>
</dbReference>
<dbReference type="SUPFAM" id="SSF46894">
    <property type="entry name" value="C-terminal effector domain of the bipartite response regulators"/>
    <property type="match status" value="1"/>
</dbReference>
<dbReference type="InterPro" id="IPR000792">
    <property type="entry name" value="Tscrpt_reg_LuxR_C"/>
</dbReference>
<dbReference type="InterPro" id="IPR000073">
    <property type="entry name" value="AB_hydrolase_1"/>
</dbReference>
<gene>
    <name evidence="2" type="ORF">A9Y76_25715</name>
</gene>
<reference evidence="3" key="1">
    <citation type="submission" date="2016-06" db="EMBL/GenBank/DDBJ databases">
        <authorList>
            <person name="Xu Y."/>
            <person name="Nagy A."/>
            <person name="Yan X."/>
            <person name="Kim S.W."/>
            <person name="Haley B."/>
            <person name="Liu N.T."/>
            <person name="Nou X."/>
        </authorList>
    </citation>
    <scope>NUCLEOTIDE SEQUENCE [LARGE SCALE GENOMIC DNA]</scope>
    <source>
        <strain evidence="3">ATCC 49129</strain>
    </source>
</reference>
<dbReference type="GeneID" id="61529446"/>
<dbReference type="RefSeq" id="WP_064808745.1">
    <property type="nucleotide sequence ID" value="NZ_CP016023.1"/>
</dbReference>
<dbReference type="AlphaFoldDB" id="A0A192A6E8"/>